<dbReference type="OrthoDB" id="122594at2759"/>
<dbReference type="Proteomes" id="UP000541444">
    <property type="component" value="Unassembled WGS sequence"/>
</dbReference>
<evidence type="ECO:0008006" key="3">
    <source>
        <dbReference type="Google" id="ProtNLM"/>
    </source>
</evidence>
<gene>
    <name evidence="1" type="ORF">GIB67_020028</name>
</gene>
<sequence>MGRSKYLNMIKFYVEKFDGKINFGLWQIQVQDILTQGGLRKALKGKPIPKTPVESIAAQKADDDKKDDWEDLNSRDASGIRFCLTKNVLPNVAREKTVKSLWEKLESLYQIKSLSNRLYPKERLHTLKMNEGTTVGDHLGSLNGIASELELMGVKVEDEDMALQLIWSLPSTFKHLQPSLMYGKESLSFEEVTSTPRSEKRRLKDSESLGKNSVMVVSGKRSFNRFIKGTCWCFGQSGHYRSDCKARKGIGASSTRGFESDTNKLATVTSNDGDQALLMVATDCSRHDREWVFDSGAIIHSWFFKFLLNCIVLSHCDLPPRFPSRLCPRHAICLYSRIYSKFCGRTEVMAIRHSSTDVTVYVNKAEGDIEFFIFDKILSSGALPFKIGKTYSSHISGDYSVNENERPREGAVHLWRIPQLLGIQLQCRDSMATPIFLYFGLKEFGGYKRTNNDQLSMNVVKNMIEEVVLQRRFKYLPHVSSEDMKAGFYDKLESELQGLPNTYYVGRLMVFELIERNSSYAMAFVVKHFMSDNALPAYPHIKVNYNLSMFSANII</sequence>
<dbReference type="InterPro" id="IPR036188">
    <property type="entry name" value="FAD/NAD-bd_sf"/>
</dbReference>
<dbReference type="PANTHER" id="PTHR47481">
    <property type="match status" value="1"/>
</dbReference>
<accession>A0A7J7N4L2</accession>
<protein>
    <recommendedName>
        <fullName evidence="3">CCHC-type domain-containing protein</fullName>
    </recommendedName>
</protein>
<dbReference type="AlphaFoldDB" id="A0A7J7N4L2"/>
<proteinExistence type="predicted"/>
<dbReference type="EMBL" id="JACGCM010001067">
    <property type="protein sequence ID" value="KAF6161972.1"/>
    <property type="molecule type" value="Genomic_DNA"/>
</dbReference>
<keyword evidence="2" id="KW-1185">Reference proteome</keyword>
<organism evidence="1 2">
    <name type="scientific">Kingdonia uniflora</name>
    <dbReference type="NCBI Taxonomy" id="39325"/>
    <lineage>
        <taxon>Eukaryota</taxon>
        <taxon>Viridiplantae</taxon>
        <taxon>Streptophyta</taxon>
        <taxon>Embryophyta</taxon>
        <taxon>Tracheophyta</taxon>
        <taxon>Spermatophyta</taxon>
        <taxon>Magnoliopsida</taxon>
        <taxon>Ranunculales</taxon>
        <taxon>Circaeasteraceae</taxon>
        <taxon>Kingdonia</taxon>
    </lineage>
</organism>
<name>A0A7J7N4L2_9MAGN</name>
<evidence type="ECO:0000313" key="2">
    <source>
        <dbReference type="Proteomes" id="UP000541444"/>
    </source>
</evidence>
<reference evidence="1 2" key="1">
    <citation type="journal article" date="2020" name="IScience">
        <title>Genome Sequencing of the Endangered Kingdonia uniflora (Circaeasteraceae, Ranunculales) Reveals Potential Mechanisms of Evolutionary Specialization.</title>
        <authorList>
            <person name="Sun Y."/>
            <person name="Deng T."/>
            <person name="Zhang A."/>
            <person name="Moore M.J."/>
            <person name="Landis J.B."/>
            <person name="Lin N."/>
            <person name="Zhang H."/>
            <person name="Zhang X."/>
            <person name="Huang J."/>
            <person name="Zhang X."/>
            <person name="Sun H."/>
            <person name="Wang H."/>
        </authorList>
    </citation>
    <scope>NUCLEOTIDE SEQUENCE [LARGE SCALE GENOMIC DNA]</scope>
    <source>
        <strain evidence="1">TB1705</strain>
        <tissue evidence="1">Leaf</tissue>
    </source>
</reference>
<dbReference type="Gene3D" id="3.50.50.60">
    <property type="entry name" value="FAD/NAD(P)-binding domain"/>
    <property type="match status" value="1"/>
</dbReference>
<comment type="caution">
    <text evidence="1">The sequence shown here is derived from an EMBL/GenBank/DDBJ whole genome shotgun (WGS) entry which is preliminary data.</text>
</comment>
<dbReference type="Pfam" id="PF14223">
    <property type="entry name" value="Retrotran_gag_2"/>
    <property type="match status" value="1"/>
</dbReference>
<evidence type="ECO:0000313" key="1">
    <source>
        <dbReference type="EMBL" id="KAF6161972.1"/>
    </source>
</evidence>
<dbReference type="PANTHER" id="PTHR47481:SF7">
    <property type="entry name" value="CCHC-TYPE DOMAIN-CONTAINING PROTEIN"/>
    <property type="match status" value="1"/>
</dbReference>
<dbReference type="Gene3D" id="3.30.70.1990">
    <property type="match status" value="1"/>
</dbReference>